<dbReference type="SUPFAM" id="SSF53474">
    <property type="entry name" value="alpha/beta-Hydrolases"/>
    <property type="match status" value="1"/>
</dbReference>
<comment type="caution">
    <text evidence="2">The sequence shown here is derived from an EMBL/GenBank/DDBJ whole genome shotgun (WGS) entry which is preliminary data.</text>
</comment>
<proteinExistence type="predicted"/>
<dbReference type="Pfam" id="PF00561">
    <property type="entry name" value="Abhydrolase_1"/>
    <property type="match status" value="1"/>
</dbReference>
<keyword evidence="3" id="KW-1185">Reference proteome</keyword>
<dbReference type="GO" id="GO:0004806">
    <property type="term" value="F:triacylglycerol lipase activity"/>
    <property type="evidence" value="ECO:0007669"/>
    <property type="project" value="TreeGrafter"/>
</dbReference>
<sequence>MPDVQANGIRLCYDTLGDPAGPALLLVMGLGAQLIDWPQEFCEQLAGRGFHVIRFDNRDAGLSENRPEWGVPDIRAIVKGDRTTVPYLLADLARDTAGLLDALGVARAHVVGASMGGMIAQQLTIDHPQRVASLCSIMSTTGDRSVGRATPAAATVLGTPPAPDRDAAVAATVAAARIIGSPGFPAPEDELLRRARAKYDRAYHPLGTLRQYAAVTASPDRTAALGGVSVPTVVVHGADDPLISVTGGQATAAAVPGAELVVLEGMGHDLPRALWPRIVDAVTANTVRAGVR</sequence>
<evidence type="ECO:0000313" key="3">
    <source>
        <dbReference type="Proteomes" id="UP000647172"/>
    </source>
</evidence>
<dbReference type="Proteomes" id="UP000647172">
    <property type="component" value="Unassembled WGS sequence"/>
</dbReference>
<reference evidence="2" key="1">
    <citation type="submission" date="2021-01" db="EMBL/GenBank/DDBJ databases">
        <title>Whole genome shotgun sequence of Actinoplanes nipponensis NBRC 14063.</title>
        <authorList>
            <person name="Komaki H."/>
            <person name="Tamura T."/>
        </authorList>
    </citation>
    <scope>NUCLEOTIDE SEQUENCE</scope>
    <source>
        <strain evidence="2">NBRC 14063</strain>
    </source>
</reference>
<organism evidence="2 3">
    <name type="scientific">Actinoplanes nipponensis</name>
    <dbReference type="NCBI Taxonomy" id="135950"/>
    <lineage>
        <taxon>Bacteria</taxon>
        <taxon>Bacillati</taxon>
        <taxon>Actinomycetota</taxon>
        <taxon>Actinomycetes</taxon>
        <taxon>Micromonosporales</taxon>
        <taxon>Micromonosporaceae</taxon>
        <taxon>Actinoplanes</taxon>
    </lineage>
</organism>
<name>A0A919JG80_9ACTN</name>
<protein>
    <submittedName>
        <fullName evidence="2">Alpha/beta hydrolase</fullName>
    </submittedName>
</protein>
<dbReference type="GO" id="GO:0046503">
    <property type="term" value="P:glycerolipid catabolic process"/>
    <property type="evidence" value="ECO:0007669"/>
    <property type="project" value="TreeGrafter"/>
</dbReference>
<dbReference type="InterPro" id="IPR050471">
    <property type="entry name" value="AB_hydrolase"/>
</dbReference>
<dbReference type="PANTHER" id="PTHR43433:SF5">
    <property type="entry name" value="AB HYDROLASE-1 DOMAIN-CONTAINING PROTEIN"/>
    <property type="match status" value="1"/>
</dbReference>
<evidence type="ECO:0000259" key="1">
    <source>
        <dbReference type="Pfam" id="PF00561"/>
    </source>
</evidence>
<dbReference type="InterPro" id="IPR000073">
    <property type="entry name" value="AB_hydrolase_1"/>
</dbReference>
<dbReference type="AlphaFoldDB" id="A0A919JG80"/>
<keyword evidence="2" id="KW-0378">Hydrolase</keyword>
<dbReference type="RefSeq" id="WP_203768046.1">
    <property type="nucleotide sequence ID" value="NZ_BOMQ01000028.1"/>
</dbReference>
<dbReference type="Gene3D" id="3.40.50.1820">
    <property type="entry name" value="alpha/beta hydrolase"/>
    <property type="match status" value="1"/>
</dbReference>
<accession>A0A919JG80</accession>
<dbReference type="EMBL" id="BOMQ01000028">
    <property type="protein sequence ID" value="GIE48947.1"/>
    <property type="molecule type" value="Genomic_DNA"/>
</dbReference>
<dbReference type="InterPro" id="IPR029058">
    <property type="entry name" value="AB_hydrolase_fold"/>
</dbReference>
<dbReference type="PANTHER" id="PTHR43433">
    <property type="entry name" value="HYDROLASE, ALPHA/BETA FOLD FAMILY PROTEIN"/>
    <property type="match status" value="1"/>
</dbReference>
<feature type="domain" description="AB hydrolase-1" evidence="1">
    <location>
        <begin position="22"/>
        <end position="269"/>
    </location>
</feature>
<evidence type="ECO:0000313" key="2">
    <source>
        <dbReference type="EMBL" id="GIE48947.1"/>
    </source>
</evidence>
<gene>
    <name evidence="2" type="ORF">Ani05nite_24810</name>
</gene>